<accession>A0A4P6P7G6</accession>
<organism evidence="2 3">
    <name type="scientific">Litorilituus sediminis</name>
    <dbReference type="NCBI Taxonomy" id="718192"/>
    <lineage>
        <taxon>Bacteria</taxon>
        <taxon>Pseudomonadati</taxon>
        <taxon>Pseudomonadota</taxon>
        <taxon>Gammaproteobacteria</taxon>
        <taxon>Alteromonadales</taxon>
        <taxon>Colwelliaceae</taxon>
        <taxon>Litorilituus</taxon>
    </lineage>
</organism>
<gene>
    <name evidence="2" type="ORF">EMK97_18635</name>
</gene>
<keyword evidence="3" id="KW-1185">Reference proteome</keyword>
<feature type="compositionally biased region" description="Polar residues" evidence="1">
    <location>
        <begin position="105"/>
        <end position="115"/>
    </location>
</feature>
<feature type="compositionally biased region" description="Pro residues" evidence="1">
    <location>
        <begin position="133"/>
        <end position="143"/>
    </location>
</feature>
<dbReference type="AlphaFoldDB" id="A0A4P6P7G6"/>
<reference evidence="2 3" key="1">
    <citation type="submission" date="2018-12" db="EMBL/GenBank/DDBJ databases">
        <title>Complete genome of Litorilituus sediminis.</title>
        <authorList>
            <person name="Liu A."/>
            <person name="Rong J."/>
        </authorList>
    </citation>
    <scope>NUCLEOTIDE SEQUENCE [LARGE SCALE GENOMIC DNA]</scope>
    <source>
        <strain evidence="2 3">JCM 17549</strain>
    </source>
</reference>
<dbReference type="EMBL" id="CP034759">
    <property type="protein sequence ID" value="QBG37601.1"/>
    <property type="molecule type" value="Genomic_DNA"/>
</dbReference>
<proteinExistence type="predicted"/>
<protein>
    <submittedName>
        <fullName evidence="2">Uncharacterized protein</fullName>
    </submittedName>
</protein>
<feature type="compositionally biased region" description="Basic and acidic residues" evidence="1">
    <location>
        <begin position="118"/>
        <end position="132"/>
    </location>
</feature>
<sequence>MTKLELTAIGIIVIAGIGLAVSYTPSSADVTKDSQQSSAVTKQKQPITKAPAPRQAEHDNHSYTVDRRSLPVAHGYADKDGKQINPETGERLRPPPPPPAPSPNVRRTTAPQVNAHSHGHEHSHTAKTDDRNTPPPPAGANKG</sequence>
<feature type="region of interest" description="Disordered" evidence="1">
    <location>
        <begin position="26"/>
        <end position="143"/>
    </location>
</feature>
<feature type="compositionally biased region" description="Basic and acidic residues" evidence="1">
    <location>
        <begin position="76"/>
        <end position="93"/>
    </location>
</feature>
<evidence type="ECO:0000313" key="3">
    <source>
        <dbReference type="Proteomes" id="UP000290244"/>
    </source>
</evidence>
<evidence type="ECO:0000313" key="2">
    <source>
        <dbReference type="EMBL" id="QBG37601.1"/>
    </source>
</evidence>
<dbReference type="Proteomes" id="UP000290244">
    <property type="component" value="Chromosome"/>
</dbReference>
<dbReference type="RefSeq" id="WP_130604262.1">
    <property type="nucleotide sequence ID" value="NZ_CP034759.1"/>
</dbReference>
<dbReference type="OrthoDB" id="9849511at2"/>
<feature type="compositionally biased region" description="Polar residues" evidence="1">
    <location>
        <begin position="26"/>
        <end position="46"/>
    </location>
</feature>
<feature type="compositionally biased region" description="Basic and acidic residues" evidence="1">
    <location>
        <begin position="55"/>
        <end position="69"/>
    </location>
</feature>
<name>A0A4P6P7G6_9GAMM</name>
<dbReference type="KEGG" id="lsd:EMK97_18635"/>
<evidence type="ECO:0000256" key="1">
    <source>
        <dbReference type="SAM" id="MobiDB-lite"/>
    </source>
</evidence>